<reference evidence="2 3" key="1">
    <citation type="submission" date="2024-09" db="EMBL/GenBank/DDBJ databases">
        <authorList>
            <person name="Sun Q."/>
            <person name="Mori K."/>
        </authorList>
    </citation>
    <scope>NUCLEOTIDE SEQUENCE [LARGE SCALE GENOMIC DNA]</scope>
    <source>
        <strain evidence="2 3">NCAIM B.02529</strain>
    </source>
</reference>
<sequence>MFINLELAYWVLYGVLGLMGIFTIAIMTVKFRAANDKKKTAKSRQKLQSYLDYVQNQLSKVGPISIPDMTLAKYDKKVLQEVLCTWIERYEGESRQKLITLCEELGLVEFNLKRMKSPSHFKKLDAAYYLGGMRNSRAVPALFTLLENTKDDSELFIIGRSIAQTTNRPEDIKSMLMHVAKGEKNNYLLLADIVNESTLNLQQQFEDLISSNNADLVNVSLLSLAEDNDYGMDSRAKSLLRSKHRDIRVNAARLILASGQWSAEDIKQLIQFKDVEMRVFVANWIGEKQLAQLTHLLREGVQDTNQRVARTCAKSLLQLGDIGFTQLCEIAKQEDGQTASIALECLEEDIKVASANMENLEKVNMYNHKVYLFEKYFGKNNDLIQAI</sequence>
<keyword evidence="3" id="KW-1185">Reference proteome</keyword>
<dbReference type="SUPFAM" id="SSF48371">
    <property type="entry name" value="ARM repeat"/>
    <property type="match status" value="1"/>
</dbReference>
<dbReference type="EMBL" id="JBHLTP010000013">
    <property type="protein sequence ID" value="MFC0525131.1"/>
    <property type="molecule type" value="Genomic_DNA"/>
</dbReference>
<dbReference type="RefSeq" id="WP_377349990.1">
    <property type="nucleotide sequence ID" value="NZ_JBHLTP010000013.1"/>
</dbReference>
<keyword evidence="1" id="KW-0472">Membrane</keyword>
<protein>
    <recommendedName>
        <fullName evidence="4">HEAT repeat domain-containing protein</fullName>
    </recommendedName>
</protein>
<evidence type="ECO:0000256" key="1">
    <source>
        <dbReference type="SAM" id="Phobius"/>
    </source>
</evidence>
<dbReference type="Proteomes" id="UP001589836">
    <property type="component" value="Unassembled WGS sequence"/>
</dbReference>
<comment type="caution">
    <text evidence="2">The sequence shown here is derived from an EMBL/GenBank/DDBJ whole genome shotgun (WGS) entry which is preliminary data.</text>
</comment>
<evidence type="ECO:0000313" key="3">
    <source>
        <dbReference type="Proteomes" id="UP001589836"/>
    </source>
</evidence>
<proteinExistence type="predicted"/>
<organism evidence="2 3">
    <name type="scientific">Pontibacillus salicampi</name>
    <dbReference type="NCBI Taxonomy" id="1449801"/>
    <lineage>
        <taxon>Bacteria</taxon>
        <taxon>Bacillati</taxon>
        <taxon>Bacillota</taxon>
        <taxon>Bacilli</taxon>
        <taxon>Bacillales</taxon>
        <taxon>Bacillaceae</taxon>
        <taxon>Pontibacillus</taxon>
    </lineage>
</organism>
<gene>
    <name evidence="2" type="ORF">ACFFGV_16240</name>
</gene>
<keyword evidence="1" id="KW-1133">Transmembrane helix</keyword>
<dbReference type="Gene3D" id="1.25.10.10">
    <property type="entry name" value="Leucine-rich Repeat Variant"/>
    <property type="match status" value="1"/>
</dbReference>
<feature type="transmembrane region" description="Helical" evidence="1">
    <location>
        <begin position="7"/>
        <end position="29"/>
    </location>
</feature>
<accession>A0ABV6LRT6</accession>
<dbReference type="InterPro" id="IPR011989">
    <property type="entry name" value="ARM-like"/>
</dbReference>
<evidence type="ECO:0008006" key="4">
    <source>
        <dbReference type="Google" id="ProtNLM"/>
    </source>
</evidence>
<keyword evidence="1" id="KW-0812">Transmembrane</keyword>
<evidence type="ECO:0000313" key="2">
    <source>
        <dbReference type="EMBL" id="MFC0525131.1"/>
    </source>
</evidence>
<dbReference type="InterPro" id="IPR016024">
    <property type="entry name" value="ARM-type_fold"/>
</dbReference>
<name>A0ABV6LRT6_9BACI</name>